<evidence type="ECO:0000313" key="3">
    <source>
        <dbReference type="Proteomes" id="UP001159363"/>
    </source>
</evidence>
<feature type="region of interest" description="Disordered" evidence="1">
    <location>
        <begin position="73"/>
        <end position="119"/>
    </location>
</feature>
<reference evidence="2 3" key="1">
    <citation type="submission" date="2023-02" db="EMBL/GenBank/DDBJ databases">
        <title>LHISI_Scaffold_Assembly.</title>
        <authorList>
            <person name="Stuart O.P."/>
            <person name="Cleave R."/>
            <person name="Magrath M.J.L."/>
            <person name="Mikheyev A.S."/>
        </authorList>
    </citation>
    <scope>NUCLEOTIDE SEQUENCE [LARGE SCALE GENOMIC DNA]</scope>
    <source>
        <strain evidence="2">Daus_M_001</strain>
        <tissue evidence="2">Leg muscle</tissue>
    </source>
</reference>
<evidence type="ECO:0000313" key="2">
    <source>
        <dbReference type="EMBL" id="KAJ8879773.1"/>
    </source>
</evidence>
<gene>
    <name evidence="2" type="ORF">PR048_020381</name>
</gene>
<dbReference type="Proteomes" id="UP001159363">
    <property type="component" value="Chromosome 6"/>
</dbReference>
<comment type="caution">
    <text evidence="2">The sequence shown here is derived from an EMBL/GenBank/DDBJ whole genome shotgun (WGS) entry which is preliminary data.</text>
</comment>
<accession>A0ABQ9H6I6</accession>
<feature type="compositionally biased region" description="Basic and acidic residues" evidence="1">
    <location>
        <begin position="84"/>
        <end position="96"/>
    </location>
</feature>
<feature type="region of interest" description="Disordered" evidence="1">
    <location>
        <begin position="13"/>
        <end position="59"/>
    </location>
</feature>
<evidence type="ECO:0000256" key="1">
    <source>
        <dbReference type="SAM" id="MobiDB-lite"/>
    </source>
</evidence>
<proteinExistence type="predicted"/>
<feature type="compositionally biased region" description="Low complexity" evidence="1">
    <location>
        <begin position="26"/>
        <end position="36"/>
    </location>
</feature>
<protein>
    <submittedName>
        <fullName evidence="2">Uncharacterized protein</fullName>
    </submittedName>
</protein>
<keyword evidence="3" id="KW-1185">Reference proteome</keyword>
<feature type="compositionally biased region" description="Basic residues" evidence="1">
    <location>
        <begin position="97"/>
        <end position="115"/>
    </location>
</feature>
<name>A0ABQ9H6I6_9NEOP</name>
<organism evidence="2 3">
    <name type="scientific">Dryococelus australis</name>
    <dbReference type="NCBI Taxonomy" id="614101"/>
    <lineage>
        <taxon>Eukaryota</taxon>
        <taxon>Metazoa</taxon>
        <taxon>Ecdysozoa</taxon>
        <taxon>Arthropoda</taxon>
        <taxon>Hexapoda</taxon>
        <taxon>Insecta</taxon>
        <taxon>Pterygota</taxon>
        <taxon>Neoptera</taxon>
        <taxon>Polyneoptera</taxon>
        <taxon>Phasmatodea</taxon>
        <taxon>Verophasmatodea</taxon>
        <taxon>Anareolatae</taxon>
        <taxon>Phasmatidae</taxon>
        <taxon>Eurycanthinae</taxon>
        <taxon>Dryococelus</taxon>
    </lineage>
</organism>
<sequence>MGATAEFGKFQEFNGCKTPLPTMEHSVSSDVNVSDCDNSEKDNDYIPSTESGSETEAKTPAVMLLNTVIHDHTDIPKISNNTEEEARSAHSDTENSKKRKRRPEKWRKNILKRKRNMGEAYESSSVKHIAARKSALKKKTHFDGSQNLATMYRTYKTKCMEEERPYGKQHMYESILNTEYSISFQQPKKDQCSRWELFKNSNEEDKLEHRELFDIHQREK</sequence>
<dbReference type="EMBL" id="JARBHB010000007">
    <property type="protein sequence ID" value="KAJ8879773.1"/>
    <property type="molecule type" value="Genomic_DNA"/>
</dbReference>